<evidence type="ECO:0000256" key="1">
    <source>
        <dbReference type="SAM" id="MobiDB-lite"/>
    </source>
</evidence>
<accession>A0ABQ9WWI7</accession>
<keyword evidence="3" id="KW-1185">Reference proteome</keyword>
<evidence type="ECO:0000313" key="3">
    <source>
        <dbReference type="Proteomes" id="UP001281761"/>
    </source>
</evidence>
<proteinExistence type="predicted"/>
<feature type="compositionally biased region" description="Polar residues" evidence="1">
    <location>
        <begin position="86"/>
        <end position="112"/>
    </location>
</feature>
<sequence>MDRSSADTNPSICSSESEETTDTAFFSISSHTHRRITSWPFCESPPSDKEVHFPETEKGEPQAITTVARCSMQFSTSPSADPPAQTPSGETVRTDPPTSGLDSFCTPSSRSDFPNEEKRTKLLAERQRSHQPTNKSPSNKHRSRQHTTILSFRHQPPITVECESKPKRLETRRRCPTSAFDAFREQLGDTLGDFATERELVEGISALVRVGFDSDTSLVRLFAHTCHNLLLSDVIKT</sequence>
<evidence type="ECO:0000313" key="2">
    <source>
        <dbReference type="EMBL" id="KAK2943859.1"/>
    </source>
</evidence>
<dbReference type="EMBL" id="JARBJD010000324">
    <property type="protein sequence ID" value="KAK2943859.1"/>
    <property type="molecule type" value="Genomic_DNA"/>
</dbReference>
<feature type="region of interest" description="Disordered" evidence="1">
    <location>
        <begin position="1"/>
        <end position="21"/>
    </location>
</feature>
<reference evidence="2 3" key="1">
    <citation type="journal article" date="2022" name="bioRxiv">
        <title>Genomics of Preaxostyla Flagellates Illuminates Evolutionary Transitions and the Path Towards Mitochondrial Loss.</title>
        <authorList>
            <person name="Novak L.V.F."/>
            <person name="Treitli S.C."/>
            <person name="Pyrih J."/>
            <person name="Halakuc P."/>
            <person name="Pipaliya S.V."/>
            <person name="Vacek V."/>
            <person name="Brzon O."/>
            <person name="Soukal P."/>
            <person name="Eme L."/>
            <person name="Dacks J.B."/>
            <person name="Karnkowska A."/>
            <person name="Elias M."/>
            <person name="Hampl V."/>
        </authorList>
    </citation>
    <scope>NUCLEOTIDE SEQUENCE [LARGE SCALE GENOMIC DNA]</scope>
    <source>
        <strain evidence="2">NAU3</strain>
        <tissue evidence="2">Gut</tissue>
    </source>
</reference>
<feature type="compositionally biased region" description="Basic and acidic residues" evidence="1">
    <location>
        <begin position="46"/>
        <end position="60"/>
    </location>
</feature>
<protein>
    <submittedName>
        <fullName evidence="2">Uncharacterized protein</fullName>
    </submittedName>
</protein>
<feature type="region of interest" description="Disordered" evidence="1">
    <location>
        <begin position="39"/>
        <end position="151"/>
    </location>
</feature>
<name>A0ABQ9WWI7_9EUKA</name>
<organism evidence="2 3">
    <name type="scientific">Blattamonas nauphoetae</name>
    <dbReference type="NCBI Taxonomy" id="2049346"/>
    <lineage>
        <taxon>Eukaryota</taxon>
        <taxon>Metamonada</taxon>
        <taxon>Preaxostyla</taxon>
        <taxon>Oxymonadida</taxon>
        <taxon>Blattamonas</taxon>
    </lineage>
</organism>
<comment type="caution">
    <text evidence="2">The sequence shown here is derived from an EMBL/GenBank/DDBJ whole genome shotgun (WGS) entry which is preliminary data.</text>
</comment>
<gene>
    <name evidence="2" type="ORF">BLNAU_21206</name>
</gene>
<dbReference type="Proteomes" id="UP001281761">
    <property type="component" value="Unassembled WGS sequence"/>
</dbReference>
<feature type="compositionally biased region" description="Polar residues" evidence="1">
    <location>
        <begin position="1"/>
        <end position="15"/>
    </location>
</feature>
<feature type="compositionally biased region" description="Basic and acidic residues" evidence="1">
    <location>
        <begin position="113"/>
        <end position="128"/>
    </location>
</feature>